<protein>
    <recommendedName>
        <fullName evidence="3">DUF4304 domain-containing protein</fullName>
    </recommendedName>
</protein>
<evidence type="ECO:0008006" key="3">
    <source>
        <dbReference type="Google" id="ProtNLM"/>
    </source>
</evidence>
<comment type="caution">
    <text evidence="1">The sequence shown here is derived from an EMBL/GenBank/DDBJ whole genome shotgun (WGS) entry which is preliminary data.</text>
</comment>
<dbReference type="AlphaFoldDB" id="A0A8X6MIH9"/>
<accession>A0A8X6MIH9</accession>
<dbReference type="Proteomes" id="UP000887013">
    <property type="component" value="Unassembled WGS sequence"/>
</dbReference>
<evidence type="ECO:0000313" key="1">
    <source>
        <dbReference type="EMBL" id="GFS56367.1"/>
    </source>
</evidence>
<organism evidence="1 2">
    <name type="scientific">Nephila pilipes</name>
    <name type="common">Giant wood spider</name>
    <name type="synonym">Nephila maculata</name>
    <dbReference type="NCBI Taxonomy" id="299642"/>
    <lineage>
        <taxon>Eukaryota</taxon>
        <taxon>Metazoa</taxon>
        <taxon>Ecdysozoa</taxon>
        <taxon>Arthropoda</taxon>
        <taxon>Chelicerata</taxon>
        <taxon>Arachnida</taxon>
        <taxon>Araneae</taxon>
        <taxon>Araneomorphae</taxon>
        <taxon>Entelegynae</taxon>
        <taxon>Araneoidea</taxon>
        <taxon>Nephilidae</taxon>
        <taxon>Nephila</taxon>
    </lineage>
</organism>
<dbReference type="InterPro" id="IPR025412">
    <property type="entry name" value="DUF4304"/>
</dbReference>
<gene>
    <name evidence="1" type="primary">RICGR_0145</name>
    <name evidence="1" type="ORF">NPIL_568061</name>
</gene>
<dbReference type="EMBL" id="BMAW01092691">
    <property type="protein sequence ID" value="GFS56367.1"/>
    <property type="molecule type" value="Genomic_DNA"/>
</dbReference>
<keyword evidence="2" id="KW-1185">Reference proteome</keyword>
<proteinExistence type="predicted"/>
<dbReference type="Pfam" id="PF14137">
    <property type="entry name" value="DUF4304"/>
    <property type="match status" value="1"/>
</dbReference>
<reference evidence="1" key="1">
    <citation type="submission" date="2020-08" db="EMBL/GenBank/DDBJ databases">
        <title>Multicomponent nature underlies the extraordinary mechanical properties of spider dragline silk.</title>
        <authorList>
            <person name="Kono N."/>
            <person name="Nakamura H."/>
            <person name="Mori M."/>
            <person name="Yoshida Y."/>
            <person name="Ohtoshi R."/>
            <person name="Malay A.D."/>
            <person name="Moran D.A.P."/>
            <person name="Tomita M."/>
            <person name="Numata K."/>
            <person name="Arakawa K."/>
        </authorList>
    </citation>
    <scope>NUCLEOTIDE SEQUENCE</scope>
</reference>
<sequence>MSQEVFKQFMELMKPFMKSHGFTKKNNNFYKRHPQGNVGIINFQKDRRSGSSFTINVSTYSYALAEFFLGYYGEKEVKKYPSAWDGHWCAPRIDSLIPSSERVNLANSKSLREIDKRFHGDLWWRLYYYEESSYTIYDIDAKELFDEVSPLIAKFAIPAIDQHLTDEQLKIWLEDIGNISFSAILLLALGEKEKLKTVLNKLLKDVQDPSVSNWLKADYDRIVKASGLDKEGFNLSGVVNFPPGKDRLSKEELLALYDSLREEDDADSKARRNRFMQLFSKVITLATPLMESQGFTQRKRSYDFCKRYSTEDVGIINFRTESLKLCISAGVYSHAGVEFGLANYEKEIVTHPRIIDCHWSVDSITSLGNKQSMDYGNIKDAWIGDCWECDSTVDVESLSHKIVHLITKVAIPVIDQLVANPQFHDAVIAKLKRMHDVVRKLDIRF</sequence>
<name>A0A8X6MIH9_NEPPI</name>
<evidence type="ECO:0000313" key="2">
    <source>
        <dbReference type="Proteomes" id="UP000887013"/>
    </source>
</evidence>